<accession>A0ACD3QUB6</accession>
<dbReference type="Proteomes" id="UP000793456">
    <property type="component" value="Chromosome XIV"/>
</dbReference>
<reference evidence="1" key="1">
    <citation type="submission" date="2018-11" db="EMBL/GenBank/DDBJ databases">
        <title>The sequence and de novo assembly of Larimichthys crocea genome using PacBio and Hi-C technologies.</title>
        <authorList>
            <person name="Xu P."/>
            <person name="Chen B."/>
            <person name="Zhou Z."/>
            <person name="Ke Q."/>
            <person name="Wu Y."/>
            <person name="Bai H."/>
            <person name="Pu F."/>
        </authorList>
    </citation>
    <scope>NUCLEOTIDE SEQUENCE</scope>
    <source>
        <tissue evidence="1">Muscle</tissue>
    </source>
</reference>
<keyword evidence="2" id="KW-1185">Reference proteome</keyword>
<organism evidence="1 2">
    <name type="scientific">Larimichthys crocea</name>
    <name type="common">Large yellow croaker</name>
    <name type="synonym">Pseudosciaena crocea</name>
    <dbReference type="NCBI Taxonomy" id="215358"/>
    <lineage>
        <taxon>Eukaryota</taxon>
        <taxon>Metazoa</taxon>
        <taxon>Chordata</taxon>
        <taxon>Craniata</taxon>
        <taxon>Vertebrata</taxon>
        <taxon>Euteleostomi</taxon>
        <taxon>Actinopterygii</taxon>
        <taxon>Neopterygii</taxon>
        <taxon>Teleostei</taxon>
        <taxon>Neoteleostei</taxon>
        <taxon>Acanthomorphata</taxon>
        <taxon>Eupercaria</taxon>
        <taxon>Sciaenidae</taxon>
        <taxon>Larimichthys</taxon>
    </lineage>
</organism>
<name>A0ACD3QUB6_LARCR</name>
<evidence type="ECO:0000313" key="2">
    <source>
        <dbReference type="Proteomes" id="UP000793456"/>
    </source>
</evidence>
<sequence length="889" mass="100164">MSASEDEREDFGAADEHSLLHGEDEPEDAVSDVDEIPKSKKKKKAKKSSRENRSSKRQRPIREELPVSSPEHLIGVEAAERDADEGGVRSESEGSDYAPGRKKKKRSSSAKEKKKGAQRANAKIRNQKMTTTDDDDCQPKSSTQLLEAWGMKDIDHVFTQEDYSSLTNYKAFSQFVRPLIAAKNPKIAVSKMMTLMMAKWREFSTNNPLKGCATANAALAAANVAAAVENMVVAGTDGGAEPSTTASPAPAPTPATAPTPAAAPAAPAPPLRKAKTKEGKGPNARKKSKPTSKPPSKPKPKKVAPLKIKLGGLSSKRKRSSSDEDEPDVDSDFDDGSFSVSDGSNRSSRPKKKPKSAKKKKKVETEEGDGYETDHQDYCEVCQQGGEIILCDTCPRAYHMVCLDPDMEKAPEGKWSCPHCCPPMKGKVQKVLTWRWGEPPAPTPVPRPADLSADAPDPPPLAGRREREFFVKWCNMSYWHCSWVLELQLELNCQVMFRNYQRKTDMDEPPPVDFGGEGDENKSTKRKNKDPLFVHMEEEFYRYGVKMEWLMIHRILNHSVDKKNNVHYLIKWRDLPYDQSTWESEDMDIPEFDTYKQTYWNHRELMVGEEGRPGKKLKKAVKVKKAERPPANPVVDPTIKFDRQPDYLDSTGGTLHPYQLEGLNWLRFSWAQATDTILADEMGLGKTVQTAVFLYSLYKEGHSKGPFLVSAPLSTIINWEREFEMWAPDMYVVTYVGDKDSRAVIRENEFSFEGNAIRGGKKASKMKKDSTVKFHVLLTSYELITIDQAVLGSIEWACLVVDEAHRLKNNQSKFFRVLNNYPLQHKLLLTGTPLQNNLEELFHLLNFLTPERFNNLEGFLEEFADIAKEDQIKKLHDMLGPHMLRRTEG</sequence>
<comment type="caution">
    <text evidence="1">The sequence shown here is derived from an EMBL/GenBank/DDBJ whole genome shotgun (WGS) entry which is preliminary data.</text>
</comment>
<protein>
    <submittedName>
        <fullName evidence="1">Uncharacterized protein</fullName>
    </submittedName>
</protein>
<dbReference type="EMBL" id="CM011687">
    <property type="protein sequence ID" value="TMS10826.1"/>
    <property type="molecule type" value="Genomic_DNA"/>
</dbReference>
<proteinExistence type="predicted"/>
<gene>
    <name evidence="1" type="ORF">E3U43_019819</name>
</gene>
<evidence type="ECO:0000313" key="1">
    <source>
        <dbReference type="EMBL" id="TMS10826.1"/>
    </source>
</evidence>